<evidence type="ECO:0000256" key="3">
    <source>
        <dbReference type="ARBA" id="ARBA00022729"/>
    </source>
</evidence>
<evidence type="ECO:0000313" key="4">
    <source>
        <dbReference type="EMBL" id="ARI76401.1"/>
    </source>
</evidence>
<dbReference type="InterPro" id="IPR004682">
    <property type="entry name" value="TRAP_DctP"/>
</dbReference>
<comment type="similarity">
    <text evidence="1">Belongs to the bacterial solute-binding protein 7 family.</text>
</comment>
<dbReference type="RefSeq" id="WP_085028880.1">
    <property type="nucleotide sequence ID" value="NZ_CP020772.1"/>
</dbReference>
<dbReference type="Pfam" id="PF03480">
    <property type="entry name" value="DctP"/>
    <property type="match status" value="1"/>
</dbReference>
<keyword evidence="5" id="KW-1185">Reference proteome</keyword>
<dbReference type="InterPro" id="IPR038404">
    <property type="entry name" value="TRAP_DctP_sf"/>
</dbReference>
<evidence type="ECO:0000256" key="2">
    <source>
        <dbReference type="ARBA" id="ARBA00022448"/>
    </source>
</evidence>
<accession>A0A1W5ZT21</accession>
<dbReference type="KEGG" id="hmn:HM131_05920"/>
<dbReference type="NCBIfam" id="TIGR00787">
    <property type="entry name" value="dctP"/>
    <property type="match status" value="1"/>
</dbReference>
<reference evidence="4 5" key="1">
    <citation type="submission" date="2017-04" db="EMBL/GenBank/DDBJ databases">
        <title>The whole genome sequencing and assembly of Halobacillus mangrovi strain.</title>
        <authorList>
            <person name="Lee S.-J."/>
            <person name="Park M.-K."/>
            <person name="Kim J.-Y."/>
            <person name="Lee Y.-J."/>
            <person name="Yi H."/>
            <person name="Bahn Y.-S."/>
            <person name="Kim J.F."/>
            <person name="Lee D.-W."/>
        </authorList>
    </citation>
    <scope>NUCLEOTIDE SEQUENCE [LARGE SCALE GENOMIC DNA]</scope>
    <source>
        <strain evidence="4 5">KTB 131</strain>
    </source>
</reference>
<name>A0A1W5ZT21_9BACI</name>
<protein>
    <submittedName>
        <fullName evidence="4">C4-dicarboxylate ABC transporter</fullName>
    </submittedName>
</protein>
<organism evidence="4 5">
    <name type="scientific">Halobacillus mangrovi</name>
    <dbReference type="NCBI Taxonomy" id="402384"/>
    <lineage>
        <taxon>Bacteria</taxon>
        <taxon>Bacillati</taxon>
        <taxon>Bacillota</taxon>
        <taxon>Bacilli</taxon>
        <taxon>Bacillales</taxon>
        <taxon>Bacillaceae</taxon>
        <taxon>Halobacillus</taxon>
    </lineage>
</organism>
<dbReference type="AlphaFoldDB" id="A0A1W5ZT21"/>
<dbReference type="STRING" id="402384.HM131_05920"/>
<dbReference type="Gene3D" id="3.40.190.170">
    <property type="entry name" value="Bacterial extracellular solute-binding protein, family 7"/>
    <property type="match status" value="1"/>
</dbReference>
<dbReference type="InterPro" id="IPR018389">
    <property type="entry name" value="DctP_fam"/>
</dbReference>
<dbReference type="Proteomes" id="UP000192527">
    <property type="component" value="Chromosome"/>
</dbReference>
<dbReference type="PIRSF" id="PIRSF006470">
    <property type="entry name" value="DctB"/>
    <property type="match status" value="1"/>
</dbReference>
<evidence type="ECO:0000256" key="1">
    <source>
        <dbReference type="ARBA" id="ARBA00009023"/>
    </source>
</evidence>
<dbReference type="GO" id="GO:0055085">
    <property type="term" value="P:transmembrane transport"/>
    <property type="evidence" value="ECO:0007669"/>
    <property type="project" value="InterPro"/>
</dbReference>
<sequence>MKTVAAISLFIFTGIFTALFIGFDWSEAKDSVEYDDEQEGIQQEVVIKFSHVVAENTPKGIAARRFASLVKERTEGEVKVEIYSNATLYNDQNEYTALKEGHIQMIAPATSKLTDYFPKWQVLDLPFAFPTYDAVKDAYEGKIGQTLLEELEEDHLKGMTFWYSGYKQVTSSEEPLLNPSDFNRTHFRIMPSPVIQSQFKALGASTSELPFNKTYKNLAVDFINGQENTVSNIYSKKLYEEQDHMTISKHGYLGYVVLMNEQFWEELSEENQEVIRKALQETTDWIRRHSIEMNDAHLRRLKRNEAIEVHYLSNKQKELWKQKLETVYNKAEPVIGKSLINEVERIQESYQ</sequence>
<dbReference type="PANTHER" id="PTHR33376:SF7">
    <property type="entry name" value="C4-DICARBOXYLATE-BINDING PROTEIN DCTB"/>
    <property type="match status" value="1"/>
</dbReference>
<dbReference type="OrthoDB" id="9776801at2"/>
<dbReference type="EMBL" id="CP020772">
    <property type="protein sequence ID" value="ARI76401.1"/>
    <property type="molecule type" value="Genomic_DNA"/>
</dbReference>
<evidence type="ECO:0000313" key="5">
    <source>
        <dbReference type="Proteomes" id="UP000192527"/>
    </source>
</evidence>
<gene>
    <name evidence="4" type="ORF">HM131_05920</name>
</gene>
<keyword evidence="2" id="KW-0813">Transport</keyword>
<proteinExistence type="inferred from homology"/>
<dbReference type="NCBIfam" id="NF037995">
    <property type="entry name" value="TRAP_S1"/>
    <property type="match status" value="1"/>
</dbReference>
<keyword evidence="3" id="KW-0732">Signal</keyword>
<dbReference type="GO" id="GO:0030288">
    <property type="term" value="C:outer membrane-bounded periplasmic space"/>
    <property type="evidence" value="ECO:0007669"/>
    <property type="project" value="InterPro"/>
</dbReference>
<dbReference type="PANTHER" id="PTHR33376">
    <property type="match status" value="1"/>
</dbReference>